<dbReference type="InterPro" id="IPR011021">
    <property type="entry name" value="Arrestin-like_N"/>
</dbReference>
<proteinExistence type="inferred from homology"/>
<dbReference type="Pfam" id="PF00339">
    <property type="entry name" value="Arrestin_N"/>
    <property type="match status" value="1"/>
</dbReference>
<protein>
    <recommendedName>
        <fullName evidence="2">Arrestin C-terminal-like domain-containing protein</fullName>
    </recommendedName>
</protein>
<comment type="similarity">
    <text evidence="1">Belongs to the arrestin family.</text>
</comment>
<accession>A0AAD9UDF4</accession>
<feature type="domain" description="Arrestin C-terminal-like" evidence="2">
    <location>
        <begin position="175"/>
        <end position="313"/>
    </location>
</feature>
<dbReference type="InterPro" id="IPR050357">
    <property type="entry name" value="Arrestin_domain-protein"/>
</dbReference>
<dbReference type="Pfam" id="PF02752">
    <property type="entry name" value="Arrestin_C"/>
    <property type="match status" value="1"/>
</dbReference>
<name>A0AAD9UDF4_RIDPI</name>
<dbReference type="GO" id="GO:0005737">
    <property type="term" value="C:cytoplasm"/>
    <property type="evidence" value="ECO:0007669"/>
    <property type="project" value="TreeGrafter"/>
</dbReference>
<dbReference type="AlphaFoldDB" id="A0AAD9UDF4"/>
<dbReference type="PANTHER" id="PTHR11188:SF176">
    <property type="entry name" value="ARRESTIN DOMAIN-CONTAINING PROTEIN 1"/>
    <property type="match status" value="1"/>
</dbReference>
<dbReference type="Proteomes" id="UP001209878">
    <property type="component" value="Unassembled WGS sequence"/>
</dbReference>
<evidence type="ECO:0000256" key="1">
    <source>
        <dbReference type="ARBA" id="ARBA00005298"/>
    </source>
</evidence>
<evidence type="ECO:0000313" key="4">
    <source>
        <dbReference type="Proteomes" id="UP001209878"/>
    </source>
</evidence>
<keyword evidence="4" id="KW-1185">Reference proteome</keyword>
<reference evidence="3" key="1">
    <citation type="journal article" date="2023" name="Mol. Biol. Evol.">
        <title>Third-Generation Sequencing Reveals the Adaptive Role of the Epigenome in Three Deep-Sea Polychaetes.</title>
        <authorList>
            <person name="Perez M."/>
            <person name="Aroh O."/>
            <person name="Sun Y."/>
            <person name="Lan Y."/>
            <person name="Juniper S.K."/>
            <person name="Young C.R."/>
            <person name="Angers B."/>
            <person name="Qian P.Y."/>
        </authorList>
    </citation>
    <scope>NUCLEOTIDE SEQUENCE</scope>
    <source>
        <strain evidence="3">R07B-5</strain>
    </source>
</reference>
<dbReference type="GO" id="GO:0015031">
    <property type="term" value="P:protein transport"/>
    <property type="evidence" value="ECO:0007669"/>
    <property type="project" value="TreeGrafter"/>
</dbReference>
<dbReference type="Gene3D" id="2.60.40.640">
    <property type="match status" value="2"/>
</dbReference>
<comment type="caution">
    <text evidence="3">The sequence shown here is derived from an EMBL/GenBank/DDBJ whole genome shotgun (WGS) entry which is preliminary data.</text>
</comment>
<dbReference type="SUPFAM" id="SSF81296">
    <property type="entry name" value="E set domains"/>
    <property type="match status" value="2"/>
</dbReference>
<dbReference type="InterPro" id="IPR014752">
    <property type="entry name" value="Arrestin-like_C"/>
</dbReference>
<gene>
    <name evidence="3" type="ORF">NP493_239g11065</name>
</gene>
<evidence type="ECO:0000259" key="2">
    <source>
        <dbReference type="SMART" id="SM01017"/>
    </source>
</evidence>
<dbReference type="PANTHER" id="PTHR11188">
    <property type="entry name" value="ARRESTIN DOMAIN CONTAINING PROTEIN"/>
    <property type="match status" value="1"/>
</dbReference>
<dbReference type="EMBL" id="JAODUO010000239">
    <property type="protein sequence ID" value="KAK2185387.1"/>
    <property type="molecule type" value="Genomic_DNA"/>
</dbReference>
<organism evidence="3 4">
    <name type="scientific">Ridgeia piscesae</name>
    <name type="common">Tubeworm</name>
    <dbReference type="NCBI Taxonomy" id="27915"/>
    <lineage>
        <taxon>Eukaryota</taxon>
        <taxon>Metazoa</taxon>
        <taxon>Spiralia</taxon>
        <taxon>Lophotrochozoa</taxon>
        <taxon>Annelida</taxon>
        <taxon>Polychaeta</taxon>
        <taxon>Sedentaria</taxon>
        <taxon>Canalipalpata</taxon>
        <taxon>Sabellida</taxon>
        <taxon>Siboglinidae</taxon>
        <taxon>Ridgeia</taxon>
    </lineage>
</organism>
<dbReference type="InterPro" id="IPR011022">
    <property type="entry name" value="Arrestin_C-like"/>
</dbReference>
<sequence length="398" mass="44638">MGKLQEFYIVFDHPYAVYQAGEVLRGNVIVDLAEPMRMTNIRLWFFGRSKVHWSKKSHSSHRKQLTHYHGEEIYFDQSQLLFGRADGSEVLHPEGVHSYPFTLPLAESLPSSFEGKYGYVRYLCKATIEKPWKFDHDTKTAFTVLSQLDLNYEPSELRTPMQGEGSTELSCCCCVTGNVSATFRINKRGFVPGERIIVSAHVHNGSNTTVSQTKVALKQYVEFSGSVENHAGSSPQKLKCESEFVTSLERGQIAAGVTEIWDDVSLEVPAIPPSRLVGCDIINISYVVKFYVYVSYGEDLKLTCDVIIGTVPLNDVTSPSTSPCHVVISEQPAARRPTTIAVQNTLPPSYEEYIGGRVHIAEDYDTEYTRGQMQWAPSYPMFRRHASMEALVDTCPPV</sequence>
<dbReference type="SMART" id="SM01017">
    <property type="entry name" value="Arrestin_C"/>
    <property type="match status" value="1"/>
</dbReference>
<evidence type="ECO:0000313" key="3">
    <source>
        <dbReference type="EMBL" id="KAK2185387.1"/>
    </source>
</evidence>
<dbReference type="InterPro" id="IPR014756">
    <property type="entry name" value="Ig_E-set"/>
</dbReference>